<evidence type="ECO:0000313" key="5">
    <source>
        <dbReference type="Proteomes" id="UP000326939"/>
    </source>
</evidence>
<dbReference type="GO" id="GO:0005524">
    <property type="term" value="F:ATP binding"/>
    <property type="evidence" value="ECO:0007669"/>
    <property type="project" value="InterPro"/>
</dbReference>
<accession>A0A5N5JMA5</accession>
<feature type="compositionally biased region" description="Polar residues" evidence="2">
    <location>
        <begin position="472"/>
        <end position="483"/>
    </location>
</feature>
<evidence type="ECO:0000256" key="1">
    <source>
        <dbReference type="ARBA" id="ARBA00004479"/>
    </source>
</evidence>
<feature type="compositionally biased region" description="Polar residues" evidence="2">
    <location>
        <begin position="404"/>
        <end position="432"/>
    </location>
</feature>
<organism evidence="4 5">
    <name type="scientific">Salix brachista</name>
    <dbReference type="NCBI Taxonomy" id="2182728"/>
    <lineage>
        <taxon>Eukaryota</taxon>
        <taxon>Viridiplantae</taxon>
        <taxon>Streptophyta</taxon>
        <taxon>Embryophyta</taxon>
        <taxon>Tracheophyta</taxon>
        <taxon>Spermatophyta</taxon>
        <taxon>Magnoliopsida</taxon>
        <taxon>eudicotyledons</taxon>
        <taxon>Gunneridae</taxon>
        <taxon>Pentapetalae</taxon>
        <taxon>rosids</taxon>
        <taxon>fabids</taxon>
        <taxon>Malpighiales</taxon>
        <taxon>Salicaceae</taxon>
        <taxon>Saliceae</taxon>
        <taxon>Salix</taxon>
    </lineage>
</organism>
<dbReference type="PANTHER" id="PTHR48006:SF48">
    <property type="entry name" value="PROTEIN KINASE DOMAIN-CONTAINING PROTEIN"/>
    <property type="match status" value="1"/>
</dbReference>
<feature type="region of interest" description="Disordered" evidence="2">
    <location>
        <begin position="459"/>
        <end position="486"/>
    </location>
</feature>
<dbReference type="InterPro" id="IPR000719">
    <property type="entry name" value="Prot_kinase_dom"/>
</dbReference>
<dbReference type="GO" id="GO:0004672">
    <property type="term" value="F:protein kinase activity"/>
    <property type="evidence" value="ECO:0007669"/>
    <property type="project" value="InterPro"/>
</dbReference>
<feature type="region of interest" description="Disordered" evidence="2">
    <location>
        <begin position="401"/>
        <end position="432"/>
    </location>
</feature>
<comment type="caution">
    <text evidence="4">The sequence shown here is derived from an EMBL/GenBank/DDBJ whole genome shotgun (WGS) entry which is preliminary data.</text>
</comment>
<name>A0A5N5JMA5_9ROSI</name>
<protein>
    <recommendedName>
        <fullName evidence="3">Protein kinase domain-containing protein</fullName>
    </recommendedName>
</protein>
<feature type="region of interest" description="Disordered" evidence="2">
    <location>
        <begin position="22"/>
        <end position="77"/>
    </location>
</feature>
<comment type="subcellular location">
    <subcellularLocation>
        <location evidence="1">Membrane</location>
        <topology evidence="1">Single-pass type I membrane protein</topology>
    </subcellularLocation>
</comment>
<dbReference type="EMBL" id="VDCV01000016">
    <property type="protein sequence ID" value="KAB5518994.1"/>
    <property type="molecule type" value="Genomic_DNA"/>
</dbReference>
<dbReference type="InterPro" id="IPR011009">
    <property type="entry name" value="Kinase-like_dom_sf"/>
</dbReference>
<dbReference type="AlphaFoldDB" id="A0A5N5JMA5"/>
<reference evidence="5" key="1">
    <citation type="journal article" date="2019" name="Gigascience">
        <title>De novo genome assembly of the endangered Acer yangbiense, a plant species with extremely small populations endemic to Yunnan Province, China.</title>
        <authorList>
            <person name="Yang J."/>
            <person name="Wariss H.M."/>
            <person name="Tao L."/>
            <person name="Zhang R."/>
            <person name="Yun Q."/>
            <person name="Hollingsworth P."/>
            <person name="Dao Z."/>
            <person name="Luo G."/>
            <person name="Guo H."/>
            <person name="Ma Y."/>
            <person name="Sun W."/>
        </authorList>
    </citation>
    <scope>NUCLEOTIDE SEQUENCE [LARGE SCALE GENOMIC DNA]</scope>
    <source>
        <strain evidence="5">cv. br00</strain>
    </source>
</reference>
<dbReference type="PANTHER" id="PTHR48006">
    <property type="entry name" value="LEUCINE-RICH REPEAT-CONTAINING PROTEIN DDB_G0281931-RELATED"/>
    <property type="match status" value="1"/>
</dbReference>
<sequence length="506" mass="55491">MENGSGRFGEVYESNLRHKIKLSVRKISPPSEQREKDELKSDIDRKISPPSEKREKDELKSDIDRKISPPSKQREKDELKSDNFLDILKSLSHENLVRLVDGYSNKDLHLLIYEYMETGSLHKALFGKTKANIFLEFIEQKHTNTETKLDWKARFDICLGIARGLKYLHEEKRFKIVHGNIKPSNIMLDNSLTAKLSDFGLATLCDEEDPFMTIKAKGSRVYLAPEHALGKAITVKADVYSYGIVVLEIVSGKSNAEYNPNQEADFLLDTACRLHQDGKIRDLVDKKLGSRPSMSEVVTKLSDIKASAPSSSSEVVPQLCDTIASALPSSSEVVPQLCDIKASAAEAVPKLSDTKASVLPSSSEVVPRLSDIKASVLPSRFEVVPKLSDIKTSASEAVPKFSDSKASGLQSSSEVVPSLSDTKANALPSSSEVVPRLSDSKASVLPSRFEVVPKRSDIKTSASEAVPKFSDSKASGLQSSSEVVPSLPDTKASALPSCFQNECFFL</sequence>
<evidence type="ECO:0000256" key="2">
    <source>
        <dbReference type="SAM" id="MobiDB-lite"/>
    </source>
</evidence>
<dbReference type="SUPFAM" id="SSF56112">
    <property type="entry name" value="Protein kinase-like (PK-like)"/>
    <property type="match status" value="1"/>
</dbReference>
<dbReference type="Gene3D" id="3.30.200.20">
    <property type="entry name" value="Phosphorylase Kinase, domain 1"/>
    <property type="match status" value="1"/>
</dbReference>
<evidence type="ECO:0000259" key="3">
    <source>
        <dbReference type="PROSITE" id="PS50011"/>
    </source>
</evidence>
<dbReference type="InterPro" id="IPR001245">
    <property type="entry name" value="Ser-Thr/Tyr_kinase_cat_dom"/>
</dbReference>
<proteinExistence type="predicted"/>
<gene>
    <name evidence="4" type="ORF">DKX38_023313</name>
</gene>
<evidence type="ECO:0000313" key="4">
    <source>
        <dbReference type="EMBL" id="KAB5518994.1"/>
    </source>
</evidence>
<dbReference type="PROSITE" id="PS50011">
    <property type="entry name" value="PROTEIN_KINASE_DOM"/>
    <property type="match status" value="1"/>
</dbReference>
<dbReference type="GO" id="GO:0016020">
    <property type="term" value="C:membrane"/>
    <property type="evidence" value="ECO:0007669"/>
    <property type="project" value="UniProtKB-SubCell"/>
</dbReference>
<feature type="domain" description="Protein kinase" evidence="3">
    <location>
        <begin position="1"/>
        <end position="316"/>
    </location>
</feature>
<dbReference type="InterPro" id="IPR051824">
    <property type="entry name" value="LRR_Rcpt-Like_S/T_Kinase"/>
</dbReference>
<dbReference type="Gene3D" id="1.10.510.10">
    <property type="entry name" value="Transferase(Phosphotransferase) domain 1"/>
    <property type="match status" value="1"/>
</dbReference>
<dbReference type="Pfam" id="PF07714">
    <property type="entry name" value="PK_Tyr_Ser-Thr"/>
    <property type="match status" value="1"/>
</dbReference>
<dbReference type="FunFam" id="1.10.510.10:FF:000769">
    <property type="entry name" value="Uncharacterized protein"/>
    <property type="match status" value="1"/>
</dbReference>
<feature type="compositionally biased region" description="Basic and acidic residues" evidence="2">
    <location>
        <begin position="32"/>
        <end position="77"/>
    </location>
</feature>
<keyword evidence="5" id="KW-1185">Reference proteome</keyword>
<dbReference type="Proteomes" id="UP000326939">
    <property type="component" value="Chromosome 16"/>
</dbReference>